<keyword evidence="3" id="KW-1185">Reference proteome</keyword>
<evidence type="ECO:0000313" key="3">
    <source>
        <dbReference type="Proteomes" id="UP001292094"/>
    </source>
</evidence>
<reference evidence="2" key="1">
    <citation type="submission" date="2023-11" db="EMBL/GenBank/DDBJ databases">
        <title>Genome assemblies of two species of porcelain crab, Petrolisthes cinctipes and Petrolisthes manimaculis (Anomura: Porcellanidae).</title>
        <authorList>
            <person name="Angst P."/>
        </authorList>
    </citation>
    <scope>NUCLEOTIDE SEQUENCE</scope>
    <source>
        <strain evidence="2">PB745_02</strain>
        <tissue evidence="2">Gill</tissue>
    </source>
</reference>
<dbReference type="EMBL" id="JAWZYT010001408">
    <property type="protein sequence ID" value="KAK4312467.1"/>
    <property type="molecule type" value="Genomic_DNA"/>
</dbReference>
<proteinExistence type="predicted"/>
<evidence type="ECO:0000256" key="1">
    <source>
        <dbReference type="SAM" id="MobiDB-lite"/>
    </source>
</evidence>
<evidence type="ECO:0000313" key="2">
    <source>
        <dbReference type="EMBL" id="KAK4312467.1"/>
    </source>
</evidence>
<gene>
    <name evidence="2" type="ORF">Pmani_016060</name>
</gene>
<sequence>MGRRRKEKANGRHEERGEIYGNEGGRREALLGMKMEEGAEGKLRRRRRRNESGSGVSINVLALEEEEEKEKKEEKKEGKEEELEPIE</sequence>
<accession>A0AAE1U719</accession>
<comment type="caution">
    <text evidence="2">The sequence shown here is derived from an EMBL/GenBank/DDBJ whole genome shotgun (WGS) entry which is preliminary data.</text>
</comment>
<feature type="region of interest" description="Disordered" evidence="1">
    <location>
        <begin position="1"/>
        <end position="25"/>
    </location>
</feature>
<feature type="region of interest" description="Disordered" evidence="1">
    <location>
        <begin position="38"/>
        <end position="87"/>
    </location>
</feature>
<dbReference type="AlphaFoldDB" id="A0AAE1U719"/>
<feature type="compositionally biased region" description="Basic and acidic residues" evidence="1">
    <location>
        <begin position="69"/>
        <end position="79"/>
    </location>
</feature>
<name>A0AAE1U719_9EUCA</name>
<organism evidence="2 3">
    <name type="scientific">Petrolisthes manimaculis</name>
    <dbReference type="NCBI Taxonomy" id="1843537"/>
    <lineage>
        <taxon>Eukaryota</taxon>
        <taxon>Metazoa</taxon>
        <taxon>Ecdysozoa</taxon>
        <taxon>Arthropoda</taxon>
        <taxon>Crustacea</taxon>
        <taxon>Multicrustacea</taxon>
        <taxon>Malacostraca</taxon>
        <taxon>Eumalacostraca</taxon>
        <taxon>Eucarida</taxon>
        <taxon>Decapoda</taxon>
        <taxon>Pleocyemata</taxon>
        <taxon>Anomura</taxon>
        <taxon>Galatheoidea</taxon>
        <taxon>Porcellanidae</taxon>
        <taxon>Petrolisthes</taxon>
    </lineage>
</organism>
<feature type="compositionally biased region" description="Basic and acidic residues" evidence="1">
    <location>
        <begin position="8"/>
        <end position="25"/>
    </location>
</feature>
<dbReference type="Proteomes" id="UP001292094">
    <property type="component" value="Unassembled WGS sequence"/>
</dbReference>
<protein>
    <submittedName>
        <fullName evidence="2">Uncharacterized protein</fullName>
    </submittedName>
</protein>